<dbReference type="EMBL" id="HE964772">
    <property type="protein sequence ID" value="CDM26157.1"/>
    <property type="molecule type" value="Genomic_DNA"/>
</dbReference>
<reference evidence="3" key="1">
    <citation type="journal article" date="2012" name="J. Bacteriol.">
        <title>Complete genome sequence of the hydrogenotrophic, methanogenic archaeon Methanoculleus bourgensis strain MS2T, isolated from a sewage sludge digester.</title>
        <authorList>
            <person name="Maus I."/>
            <person name="Wibberg D."/>
            <person name="Stantscheff R."/>
            <person name="Eikmeyer F.G."/>
            <person name="Seffner A."/>
            <person name="Boelter J."/>
            <person name="Szczepanowski R."/>
            <person name="Blom J."/>
            <person name="Jaenicke S."/>
            <person name="Konig H."/>
            <person name="Puhler A."/>
            <person name="Schluter A."/>
        </authorList>
    </citation>
    <scope>NUCLEOTIDE SEQUENCE [LARGE SCALE GENOMIC DNA]</scope>
    <source>
        <strain evidence="3">ATCC 43281 / DSM 3045 / OCM 15 / MS2</strain>
    </source>
</reference>
<protein>
    <submittedName>
        <fullName evidence="2">Uncharacterized protein</fullName>
    </submittedName>
</protein>
<dbReference type="KEGG" id="mbg:BN140_3048"/>
<dbReference type="PATRIC" id="fig|1201294.9.peg.2254"/>
<feature type="region of interest" description="Disordered" evidence="1">
    <location>
        <begin position="1"/>
        <end position="70"/>
    </location>
</feature>
<organism evidence="2 3">
    <name type="scientific">Methanoculleus bourgensis (strain ATCC 43281 / DSM 3045 / OCM 15 / MS2)</name>
    <name type="common">Methanogenium bourgense</name>
    <dbReference type="NCBI Taxonomy" id="1201294"/>
    <lineage>
        <taxon>Archaea</taxon>
        <taxon>Methanobacteriati</taxon>
        <taxon>Methanobacteriota</taxon>
        <taxon>Stenosarchaea group</taxon>
        <taxon>Methanomicrobia</taxon>
        <taxon>Methanomicrobiales</taxon>
        <taxon>Methanomicrobiaceae</taxon>
        <taxon>Methanoculleus</taxon>
    </lineage>
</organism>
<dbReference type="STRING" id="1201294.BN140_3048"/>
<sequence>MFHEGISGVATGRPPGSVASCPGSGLCGEGVSRYRPARDEGTGGPGPPPRRPHPRGDSHHGPQHGVKRGNGVFSCVQPLALPHEFSHVAFRVSLQYREGILPHALSRGSSRSLYLRIVTPSFAHFSVR</sequence>
<dbReference type="AlphaFoldDB" id="W6Q8S6"/>
<evidence type="ECO:0000313" key="3">
    <source>
        <dbReference type="Proteomes" id="UP000009007"/>
    </source>
</evidence>
<proteinExistence type="predicted"/>
<name>W6Q8S6_METBM</name>
<evidence type="ECO:0000256" key="1">
    <source>
        <dbReference type="SAM" id="MobiDB-lite"/>
    </source>
</evidence>
<accession>W6Q8S6</accession>
<dbReference type="HOGENOM" id="CLU_1954649_0_0_2"/>
<evidence type="ECO:0000313" key="2">
    <source>
        <dbReference type="EMBL" id="CDM26157.1"/>
    </source>
</evidence>
<dbReference type="Proteomes" id="UP000009007">
    <property type="component" value="Chromosome I"/>
</dbReference>
<gene>
    <name evidence="2" type="ordered locus">BN140_3048</name>
</gene>
<keyword evidence="3" id="KW-1185">Reference proteome</keyword>